<dbReference type="Proteomes" id="UP001060085">
    <property type="component" value="Linkage Group LG03"/>
</dbReference>
<name>A0ACC0BEA1_CATRO</name>
<protein>
    <submittedName>
        <fullName evidence="1">Uncharacterized protein</fullName>
    </submittedName>
</protein>
<accession>A0ACC0BEA1</accession>
<evidence type="ECO:0000313" key="1">
    <source>
        <dbReference type="EMBL" id="KAI5670950.1"/>
    </source>
</evidence>
<sequence>MRTLNYSKSNKNQDKLGKKGSSFWAFILSVFIYISIFYIFDLSPLVLFNTTKFWFFISNTLILIIAADFGAFSSSSKKQDYYYEEVKNNYQVRNHASFEFHEYHNKMVQKSPQKTSHEQPQEKIKDVIIASSHEKKLEEIVVKDDKPKITPKDDTKLQDDEKNKNERKLLCMRSKSERINYYVDDDEKKIIQRSQSERYDYFGKNNEKNEKKEEKIENEFSSMSDEELNRRVEEFITNFKGQIRLQAAARRNRQNLYAHHEV</sequence>
<keyword evidence="2" id="KW-1185">Reference proteome</keyword>
<organism evidence="1 2">
    <name type="scientific">Catharanthus roseus</name>
    <name type="common">Madagascar periwinkle</name>
    <name type="synonym">Vinca rosea</name>
    <dbReference type="NCBI Taxonomy" id="4058"/>
    <lineage>
        <taxon>Eukaryota</taxon>
        <taxon>Viridiplantae</taxon>
        <taxon>Streptophyta</taxon>
        <taxon>Embryophyta</taxon>
        <taxon>Tracheophyta</taxon>
        <taxon>Spermatophyta</taxon>
        <taxon>Magnoliopsida</taxon>
        <taxon>eudicotyledons</taxon>
        <taxon>Gunneridae</taxon>
        <taxon>Pentapetalae</taxon>
        <taxon>asterids</taxon>
        <taxon>lamiids</taxon>
        <taxon>Gentianales</taxon>
        <taxon>Apocynaceae</taxon>
        <taxon>Rauvolfioideae</taxon>
        <taxon>Vinceae</taxon>
        <taxon>Catharanthinae</taxon>
        <taxon>Catharanthus</taxon>
    </lineage>
</organism>
<reference evidence="2" key="1">
    <citation type="journal article" date="2023" name="Nat. Plants">
        <title>Single-cell RNA sequencing provides a high-resolution roadmap for understanding the multicellular compartmentation of specialized metabolism.</title>
        <authorList>
            <person name="Sun S."/>
            <person name="Shen X."/>
            <person name="Li Y."/>
            <person name="Li Y."/>
            <person name="Wang S."/>
            <person name="Li R."/>
            <person name="Zhang H."/>
            <person name="Shen G."/>
            <person name="Guo B."/>
            <person name="Wei J."/>
            <person name="Xu J."/>
            <person name="St-Pierre B."/>
            <person name="Chen S."/>
            <person name="Sun C."/>
        </authorList>
    </citation>
    <scope>NUCLEOTIDE SEQUENCE [LARGE SCALE GENOMIC DNA]</scope>
</reference>
<evidence type="ECO:0000313" key="2">
    <source>
        <dbReference type="Proteomes" id="UP001060085"/>
    </source>
</evidence>
<gene>
    <name evidence="1" type="ORF">M9H77_11314</name>
</gene>
<dbReference type="EMBL" id="CM044703">
    <property type="protein sequence ID" value="KAI5670950.1"/>
    <property type="molecule type" value="Genomic_DNA"/>
</dbReference>
<proteinExistence type="predicted"/>
<comment type="caution">
    <text evidence="1">The sequence shown here is derived from an EMBL/GenBank/DDBJ whole genome shotgun (WGS) entry which is preliminary data.</text>
</comment>